<gene>
    <name evidence="1" type="ORF">FH603_544</name>
</gene>
<name>A0ABR6W2U3_9BACT</name>
<evidence type="ECO:0008006" key="3">
    <source>
        <dbReference type="Google" id="ProtNLM"/>
    </source>
</evidence>
<sequence>MNRIYHVVSARSWSEFDGKPTYEAGSLRTEGFIHLSEKQQVAGVLERYYRNVPDLLLLHVDPARLTHELKYEEAPNGELFPHVYGPINKEAVVEVEKIVH</sequence>
<dbReference type="Pfam" id="PF06108">
    <property type="entry name" value="DUF952"/>
    <property type="match status" value="1"/>
</dbReference>
<dbReference type="SUPFAM" id="SSF56399">
    <property type="entry name" value="ADP-ribosylation"/>
    <property type="match status" value="1"/>
</dbReference>
<evidence type="ECO:0000313" key="2">
    <source>
        <dbReference type="Proteomes" id="UP000700732"/>
    </source>
</evidence>
<dbReference type="PANTHER" id="PTHR34129">
    <property type="entry name" value="BLR1139 PROTEIN"/>
    <property type="match status" value="1"/>
</dbReference>
<organism evidence="1 2">
    <name type="scientific">Spirosoma utsteinense</name>
    <dbReference type="NCBI Taxonomy" id="2585773"/>
    <lineage>
        <taxon>Bacteria</taxon>
        <taxon>Pseudomonadati</taxon>
        <taxon>Bacteroidota</taxon>
        <taxon>Cytophagia</taxon>
        <taxon>Cytophagales</taxon>
        <taxon>Cytophagaceae</taxon>
        <taxon>Spirosoma</taxon>
    </lineage>
</organism>
<dbReference type="PANTHER" id="PTHR34129:SF1">
    <property type="entry name" value="DUF952 DOMAIN-CONTAINING PROTEIN"/>
    <property type="match status" value="1"/>
</dbReference>
<proteinExistence type="predicted"/>
<dbReference type="RefSeq" id="WP_186735803.1">
    <property type="nucleotide sequence ID" value="NZ_VFIA01000003.1"/>
</dbReference>
<accession>A0ABR6W2U3</accession>
<comment type="caution">
    <text evidence="1">The sequence shown here is derived from an EMBL/GenBank/DDBJ whole genome shotgun (WGS) entry which is preliminary data.</text>
</comment>
<dbReference type="Proteomes" id="UP000700732">
    <property type="component" value="Unassembled WGS sequence"/>
</dbReference>
<evidence type="ECO:0000313" key="1">
    <source>
        <dbReference type="EMBL" id="MBC3790060.1"/>
    </source>
</evidence>
<keyword evidence="2" id="KW-1185">Reference proteome</keyword>
<protein>
    <recommendedName>
        <fullName evidence="3">DUF952 domain-containing protein</fullName>
    </recommendedName>
</protein>
<dbReference type="InterPro" id="IPR009297">
    <property type="entry name" value="DUF952"/>
</dbReference>
<dbReference type="EMBL" id="VFIA01000003">
    <property type="protein sequence ID" value="MBC3790060.1"/>
    <property type="molecule type" value="Genomic_DNA"/>
</dbReference>
<reference evidence="1 2" key="1">
    <citation type="submission" date="2019-06" db="EMBL/GenBank/DDBJ databases">
        <title>Spirosoma utsteinense sp. nov. isolated from Antarctic ice-free soils.</title>
        <authorList>
            <person name="Tahon G."/>
        </authorList>
    </citation>
    <scope>NUCLEOTIDE SEQUENCE [LARGE SCALE GENOMIC DNA]</scope>
    <source>
        <strain evidence="1 2">LMG 31447</strain>
    </source>
</reference>
<dbReference type="Gene3D" id="3.20.170.20">
    <property type="entry name" value="Protein of unknown function DUF952"/>
    <property type="match status" value="1"/>
</dbReference>